<proteinExistence type="predicted"/>
<accession>A0A829GDV4</accession>
<dbReference type="EMBL" id="ANJW01000685">
    <property type="protein sequence ID" value="EPC51953.1"/>
    <property type="molecule type" value="Genomic_DNA"/>
</dbReference>
<gene>
    <name evidence="1" type="ORF">Lpp123_11536</name>
</gene>
<organism evidence="1 2">
    <name type="scientific">Lacticaseibacillus paracasei subsp. paracasei Lpp123</name>
    <dbReference type="NCBI Taxonomy" id="1256201"/>
    <lineage>
        <taxon>Bacteria</taxon>
        <taxon>Bacillati</taxon>
        <taxon>Bacillota</taxon>
        <taxon>Bacilli</taxon>
        <taxon>Lactobacillales</taxon>
        <taxon>Lactobacillaceae</taxon>
        <taxon>Lacticaseibacillus</taxon>
    </lineage>
</organism>
<protein>
    <submittedName>
        <fullName evidence="1">NADPH:quinone reductase-like Zn-dependent oxidoreductase</fullName>
    </submittedName>
</protein>
<dbReference type="Proteomes" id="UP000014316">
    <property type="component" value="Unassembled WGS sequence"/>
</dbReference>
<evidence type="ECO:0000313" key="2">
    <source>
        <dbReference type="Proteomes" id="UP000014316"/>
    </source>
</evidence>
<evidence type="ECO:0000313" key="1">
    <source>
        <dbReference type="EMBL" id="EPC51953.1"/>
    </source>
</evidence>
<dbReference type="AlphaFoldDB" id="A0A829GDV4"/>
<name>A0A829GDV4_LACPA</name>
<comment type="caution">
    <text evidence="1">The sequence shown here is derived from an EMBL/GenBank/DDBJ whole genome shotgun (WGS) entry which is preliminary data.</text>
</comment>
<sequence length="28" mass="3202">MTPTTVLPLSQVHDHWQDRGAARLVFQP</sequence>
<reference evidence="1 2" key="1">
    <citation type="journal article" date="2013" name="PLoS ONE">
        <title>Lactobacillus paracasei comparative genomics: towards species pan-genome definition and exploitation of diversity.</title>
        <authorList>
            <person name="Smokvina T."/>
            <person name="Wels M."/>
            <person name="Polka J."/>
            <person name="Chervaux C."/>
            <person name="Brisse S."/>
            <person name="Boekhorst J."/>
            <person name="van Hylckama Vlieg J.E."/>
            <person name="Siezen R.J."/>
        </authorList>
    </citation>
    <scope>NUCLEOTIDE SEQUENCE [LARGE SCALE GENOMIC DNA]</scope>
    <source>
        <strain evidence="1 2">Lpp123</strain>
    </source>
</reference>